<dbReference type="RefSeq" id="WP_072841158.1">
    <property type="nucleotide sequence ID" value="NZ_FQVF01000020.1"/>
</dbReference>
<dbReference type="STRING" id="1122206.SAMN02745753_03718"/>
<proteinExistence type="predicted"/>
<sequence length="226" mass="25202">MTVAKEYWNIPKPSEDFLTTQGTNLTVFVDHAAKSTYLGLEVTEWTALFSLFVAAVAIYIARKANELTESEAKANEDRMRISIKPHLNLFERGYDDNNVFKVDIVNNGLGAAVINWCEFVVHSGEDFELDGNIFSDLKKSTSTMTSYDSLEKALDHLSIGKNDCAGLFLGKGAIMRSGDSVTLFKSVNLSTEDKLKLERLRVDINYQDVSGGQSQFLNNFLSYNIS</sequence>
<evidence type="ECO:0000313" key="1">
    <source>
        <dbReference type="EMBL" id="SHG33599.1"/>
    </source>
</evidence>
<keyword evidence="2" id="KW-1185">Reference proteome</keyword>
<reference evidence="2" key="1">
    <citation type="submission" date="2016-11" db="EMBL/GenBank/DDBJ databases">
        <authorList>
            <person name="Varghese N."/>
            <person name="Submissions S."/>
        </authorList>
    </citation>
    <scope>NUCLEOTIDE SEQUENCE [LARGE SCALE GENOMIC DNA]</scope>
    <source>
        <strain evidence="2">DSM 16579</strain>
    </source>
</reference>
<accession>A0A1M5IZX6</accession>
<dbReference type="EMBL" id="FQVF01000020">
    <property type="protein sequence ID" value="SHG33599.1"/>
    <property type="molecule type" value="Genomic_DNA"/>
</dbReference>
<organism evidence="1 2">
    <name type="scientific">Marinomonas polaris DSM 16579</name>
    <dbReference type="NCBI Taxonomy" id="1122206"/>
    <lineage>
        <taxon>Bacteria</taxon>
        <taxon>Pseudomonadati</taxon>
        <taxon>Pseudomonadota</taxon>
        <taxon>Gammaproteobacteria</taxon>
        <taxon>Oceanospirillales</taxon>
        <taxon>Oceanospirillaceae</taxon>
        <taxon>Marinomonas</taxon>
    </lineage>
</organism>
<evidence type="ECO:0000313" key="2">
    <source>
        <dbReference type="Proteomes" id="UP000184517"/>
    </source>
</evidence>
<gene>
    <name evidence="1" type="ORF">SAMN02745753_03718</name>
</gene>
<name>A0A1M5IZX6_9GAMM</name>
<dbReference type="Proteomes" id="UP000184517">
    <property type="component" value="Unassembled WGS sequence"/>
</dbReference>
<protein>
    <submittedName>
        <fullName evidence="1">Uncharacterized protein</fullName>
    </submittedName>
</protein>
<dbReference type="AlphaFoldDB" id="A0A1M5IZX6"/>